<protein>
    <recommendedName>
        <fullName evidence="1">Extradiol ring-cleavage dioxygenase LigAB LigA subunit domain-containing protein</fullName>
    </recommendedName>
</protein>
<gene>
    <name evidence="2" type="ORF">F0U60_38600</name>
</gene>
<evidence type="ECO:0000259" key="1">
    <source>
        <dbReference type="Pfam" id="PF07746"/>
    </source>
</evidence>
<dbReference type="InterPro" id="IPR036622">
    <property type="entry name" value="LigA_sf"/>
</dbReference>
<dbReference type="InterPro" id="IPR011986">
    <property type="entry name" value="Xdiol_dOase_LigA"/>
</dbReference>
<evidence type="ECO:0000313" key="2">
    <source>
        <dbReference type="EMBL" id="WNG49376.1"/>
    </source>
</evidence>
<name>A0ABY9X1U1_9BACT</name>
<dbReference type="InterPro" id="IPR013783">
    <property type="entry name" value="Ig-like_fold"/>
</dbReference>
<feature type="domain" description="Extradiol ring-cleavage dioxygenase LigAB LigA subunit" evidence="1">
    <location>
        <begin position="6"/>
        <end position="65"/>
    </location>
</feature>
<proteinExistence type="predicted"/>
<sequence length="165" mass="17677">MMLLQFIADLLRDPELQRKFTNNHDATMEQAGLTAEQRAAMVSGDRGKVLELIGNELQNTELFAAVWLKGGVTVTAVNPQVGAPGANVTLKITGDYFASGAFATLQIDQVNYLAMTTSVTNPEARNSVLTASLNIPAGARPGRYSVTVSNPDGWYGLMPDAFTIT</sequence>
<reference evidence="2 3" key="1">
    <citation type="submission" date="2019-08" db="EMBL/GenBank/DDBJ databases">
        <title>Archangium and Cystobacter genomes.</title>
        <authorList>
            <person name="Chen I.-C.K."/>
            <person name="Wielgoss S."/>
        </authorList>
    </citation>
    <scope>NUCLEOTIDE SEQUENCE [LARGE SCALE GENOMIC DNA]</scope>
    <source>
        <strain evidence="2 3">Cbm 6</strain>
    </source>
</reference>
<organism evidence="2 3">
    <name type="scientific">Archangium minus</name>
    <dbReference type="NCBI Taxonomy" id="83450"/>
    <lineage>
        <taxon>Bacteria</taxon>
        <taxon>Pseudomonadati</taxon>
        <taxon>Myxococcota</taxon>
        <taxon>Myxococcia</taxon>
        <taxon>Myxococcales</taxon>
        <taxon>Cystobacterineae</taxon>
        <taxon>Archangiaceae</taxon>
        <taxon>Archangium</taxon>
    </lineage>
</organism>
<dbReference type="SUPFAM" id="SSF48076">
    <property type="entry name" value="LigA subunit of an aromatic-ring-opening dioxygenase LigAB"/>
    <property type="match status" value="1"/>
</dbReference>
<dbReference type="Pfam" id="PF07746">
    <property type="entry name" value="LigA"/>
    <property type="match status" value="1"/>
</dbReference>
<evidence type="ECO:0000313" key="3">
    <source>
        <dbReference type="Proteomes" id="UP001611383"/>
    </source>
</evidence>
<accession>A0ABY9X1U1</accession>
<dbReference type="Gene3D" id="2.60.40.10">
    <property type="entry name" value="Immunoglobulins"/>
    <property type="match status" value="1"/>
</dbReference>
<dbReference type="EMBL" id="CP043494">
    <property type="protein sequence ID" value="WNG49376.1"/>
    <property type="molecule type" value="Genomic_DNA"/>
</dbReference>
<dbReference type="Gene3D" id="1.10.700.10">
    <property type="entry name" value="Dioxygenase LigAB, LigA subunit"/>
    <property type="match status" value="1"/>
</dbReference>
<dbReference type="RefSeq" id="WP_395807203.1">
    <property type="nucleotide sequence ID" value="NZ_CP043494.1"/>
</dbReference>
<dbReference type="Proteomes" id="UP001611383">
    <property type="component" value="Chromosome"/>
</dbReference>
<keyword evidence="3" id="KW-1185">Reference proteome</keyword>